<comment type="caution">
    <text evidence="3">The sequence shown here is derived from an EMBL/GenBank/DDBJ whole genome shotgun (WGS) entry which is preliminary data.</text>
</comment>
<dbReference type="Gene3D" id="3.30.70.1060">
    <property type="entry name" value="Dimeric alpha+beta barrel"/>
    <property type="match status" value="1"/>
</dbReference>
<evidence type="ECO:0000259" key="2">
    <source>
        <dbReference type="Pfam" id="PF03795"/>
    </source>
</evidence>
<dbReference type="Pfam" id="PF03795">
    <property type="entry name" value="YCII"/>
    <property type="match status" value="1"/>
</dbReference>
<name>A0A543FMI8_9MICO</name>
<dbReference type="InterPro" id="IPR005545">
    <property type="entry name" value="YCII"/>
</dbReference>
<comment type="similarity">
    <text evidence="1">Belongs to the YciI family.</text>
</comment>
<reference evidence="3 4" key="1">
    <citation type="submission" date="2019-06" db="EMBL/GenBank/DDBJ databases">
        <title>Sequencing the genomes of 1000 actinobacteria strains.</title>
        <authorList>
            <person name="Klenk H.-P."/>
        </authorList>
    </citation>
    <scope>NUCLEOTIDE SEQUENCE [LARGE SCALE GENOMIC DNA]</scope>
    <source>
        <strain evidence="3 4">DSM 105492</strain>
    </source>
</reference>
<evidence type="ECO:0000256" key="1">
    <source>
        <dbReference type="ARBA" id="ARBA00007689"/>
    </source>
</evidence>
<dbReference type="OrthoDB" id="3782166at2"/>
<dbReference type="RefSeq" id="WP_141893563.1">
    <property type="nucleotide sequence ID" value="NZ_BAABLH010000005.1"/>
</dbReference>
<accession>A0A543FMI8</accession>
<organism evidence="3 4">
    <name type="scientific">Microbacterium kyungheense</name>
    <dbReference type="NCBI Taxonomy" id="1263636"/>
    <lineage>
        <taxon>Bacteria</taxon>
        <taxon>Bacillati</taxon>
        <taxon>Actinomycetota</taxon>
        <taxon>Actinomycetes</taxon>
        <taxon>Micrococcales</taxon>
        <taxon>Microbacteriaceae</taxon>
        <taxon>Microbacterium</taxon>
    </lineage>
</organism>
<feature type="domain" description="YCII-related" evidence="2">
    <location>
        <begin position="3"/>
        <end position="110"/>
    </location>
</feature>
<keyword evidence="4" id="KW-1185">Reference proteome</keyword>
<evidence type="ECO:0000313" key="3">
    <source>
        <dbReference type="EMBL" id="TQM35012.1"/>
    </source>
</evidence>
<evidence type="ECO:0000313" key="4">
    <source>
        <dbReference type="Proteomes" id="UP000320235"/>
    </source>
</evidence>
<proteinExistence type="inferred from homology"/>
<dbReference type="PANTHER" id="PTHR35174:SF3">
    <property type="entry name" value="BLL7171 PROTEIN"/>
    <property type="match status" value="1"/>
</dbReference>
<dbReference type="PANTHER" id="PTHR35174">
    <property type="entry name" value="BLL7171 PROTEIN-RELATED"/>
    <property type="match status" value="1"/>
</dbReference>
<protein>
    <recommendedName>
        <fullName evidence="2">YCII-related domain-containing protein</fullName>
    </recommendedName>
</protein>
<sequence length="117" mass="12558">MAQYMILIYGDEAQWDARTDEGVRATDAGHRAFTERAGQAILASGELEPISTATTLRAGKDRPLITDGPFLETKEVLGGFYLVDVPDLDEALALAALLHETTEGHAGVQVQPLVNHG</sequence>
<dbReference type="InterPro" id="IPR011008">
    <property type="entry name" value="Dimeric_a/b-barrel"/>
</dbReference>
<dbReference type="EMBL" id="VFPE01000001">
    <property type="protein sequence ID" value="TQM35012.1"/>
    <property type="molecule type" value="Genomic_DNA"/>
</dbReference>
<gene>
    <name evidence="3" type="ORF">FB391_1308</name>
</gene>
<dbReference type="Proteomes" id="UP000320235">
    <property type="component" value="Unassembled WGS sequence"/>
</dbReference>
<dbReference type="SUPFAM" id="SSF54909">
    <property type="entry name" value="Dimeric alpha+beta barrel"/>
    <property type="match status" value="1"/>
</dbReference>
<dbReference type="AlphaFoldDB" id="A0A543FMI8"/>